<reference evidence="7" key="1">
    <citation type="submission" date="2020-05" db="EMBL/GenBank/DDBJ databases">
        <title>WGS assembly of Panicum virgatum.</title>
        <authorList>
            <person name="Lovell J.T."/>
            <person name="Jenkins J."/>
            <person name="Shu S."/>
            <person name="Juenger T.E."/>
            <person name="Schmutz J."/>
        </authorList>
    </citation>
    <scope>NUCLEOTIDE SEQUENCE</scope>
    <source>
        <strain evidence="7">AP13</strain>
    </source>
</reference>
<dbReference type="GO" id="GO:0008270">
    <property type="term" value="F:zinc ion binding"/>
    <property type="evidence" value="ECO:0007669"/>
    <property type="project" value="UniProtKB-KW"/>
</dbReference>
<comment type="caution">
    <text evidence="7">The sequence shown here is derived from an EMBL/GenBank/DDBJ whole genome shotgun (WGS) entry which is preliminary data.</text>
</comment>
<protein>
    <recommendedName>
        <fullName evidence="6">BED-type domain-containing protein</fullName>
    </recommendedName>
</protein>
<keyword evidence="4" id="KW-0805">Transcription regulation</keyword>
<dbReference type="Pfam" id="PF02892">
    <property type="entry name" value="zf-BED"/>
    <property type="match status" value="1"/>
</dbReference>
<evidence type="ECO:0000256" key="5">
    <source>
        <dbReference type="ARBA" id="ARBA00023163"/>
    </source>
</evidence>
<keyword evidence="1" id="KW-0479">Metal-binding</keyword>
<dbReference type="GO" id="GO:0003677">
    <property type="term" value="F:DNA binding"/>
    <property type="evidence" value="ECO:0007669"/>
    <property type="project" value="InterPro"/>
</dbReference>
<dbReference type="PANTHER" id="PTHR46481:SF5">
    <property type="entry name" value="OS08G0393150 PROTEIN"/>
    <property type="match status" value="1"/>
</dbReference>
<keyword evidence="5" id="KW-0804">Transcription</keyword>
<feature type="domain" description="BED-type" evidence="6">
    <location>
        <begin position="59"/>
        <end position="86"/>
    </location>
</feature>
<name>A0A8T0TMB7_PANVG</name>
<evidence type="ECO:0000256" key="1">
    <source>
        <dbReference type="ARBA" id="ARBA00022723"/>
    </source>
</evidence>
<dbReference type="PANTHER" id="PTHR46481">
    <property type="entry name" value="ZINC FINGER BED DOMAIN-CONTAINING PROTEIN 4"/>
    <property type="match status" value="1"/>
</dbReference>
<dbReference type="InterPro" id="IPR052035">
    <property type="entry name" value="ZnF_BED_domain_contain"/>
</dbReference>
<evidence type="ECO:0000313" key="7">
    <source>
        <dbReference type="EMBL" id="KAG2610153.1"/>
    </source>
</evidence>
<dbReference type="EMBL" id="CM029043">
    <property type="protein sequence ID" value="KAG2610153.1"/>
    <property type="molecule type" value="Genomic_DNA"/>
</dbReference>
<keyword evidence="8" id="KW-1185">Reference proteome</keyword>
<dbReference type="SMART" id="SM00614">
    <property type="entry name" value="ZnF_BED"/>
    <property type="match status" value="1"/>
</dbReference>
<gene>
    <name evidence="7" type="ORF">PVAP13_4KG200866</name>
</gene>
<evidence type="ECO:0000256" key="3">
    <source>
        <dbReference type="ARBA" id="ARBA00022833"/>
    </source>
</evidence>
<organism evidence="7 8">
    <name type="scientific">Panicum virgatum</name>
    <name type="common">Blackwell switchgrass</name>
    <dbReference type="NCBI Taxonomy" id="38727"/>
    <lineage>
        <taxon>Eukaryota</taxon>
        <taxon>Viridiplantae</taxon>
        <taxon>Streptophyta</taxon>
        <taxon>Embryophyta</taxon>
        <taxon>Tracheophyta</taxon>
        <taxon>Spermatophyta</taxon>
        <taxon>Magnoliopsida</taxon>
        <taxon>Liliopsida</taxon>
        <taxon>Poales</taxon>
        <taxon>Poaceae</taxon>
        <taxon>PACMAD clade</taxon>
        <taxon>Panicoideae</taxon>
        <taxon>Panicodae</taxon>
        <taxon>Paniceae</taxon>
        <taxon>Panicinae</taxon>
        <taxon>Panicum</taxon>
        <taxon>Panicum sect. Hiantes</taxon>
    </lineage>
</organism>
<keyword evidence="2" id="KW-0863">Zinc-finger</keyword>
<sequence length="218" mass="24799">MFQECVVDGGTDGVTGGSCCKNRERSWSTERMSNSESVALLPESAGEVAQTSNRSRKRSAVWQYFEELPDEGKAKCIHCDSKFAYHKGDDLHVRCTAHILNLVVQDGMETIRSAVEPVRDVIKHITSSSSRLQIFNTIPQQLNLKPKRGFNLDVSTRWNFMYDMLEEALEYKDALTHYANLQNIQGPNLEQWNLIERVCRFCWLMIIAAHFGVGLVIL</sequence>
<dbReference type="InterPro" id="IPR012337">
    <property type="entry name" value="RNaseH-like_sf"/>
</dbReference>
<dbReference type="AlphaFoldDB" id="A0A8T0TMB7"/>
<dbReference type="GO" id="GO:0005634">
    <property type="term" value="C:nucleus"/>
    <property type="evidence" value="ECO:0007669"/>
    <property type="project" value="UniProtKB-SubCell"/>
</dbReference>
<evidence type="ECO:0000256" key="4">
    <source>
        <dbReference type="ARBA" id="ARBA00023015"/>
    </source>
</evidence>
<evidence type="ECO:0000256" key="2">
    <source>
        <dbReference type="ARBA" id="ARBA00022771"/>
    </source>
</evidence>
<dbReference type="SUPFAM" id="SSF53098">
    <property type="entry name" value="Ribonuclease H-like"/>
    <property type="match status" value="1"/>
</dbReference>
<dbReference type="Proteomes" id="UP000823388">
    <property type="component" value="Chromosome 4K"/>
</dbReference>
<evidence type="ECO:0000259" key="6">
    <source>
        <dbReference type="Pfam" id="PF02892"/>
    </source>
</evidence>
<dbReference type="InterPro" id="IPR003656">
    <property type="entry name" value="Znf_BED"/>
</dbReference>
<accession>A0A8T0TMB7</accession>
<evidence type="ECO:0000313" key="8">
    <source>
        <dbReference type="Proteomes" id="UP000823388"/>
    </source>
</evidence>
<keyword evidence="3" id="KW-0862">Zinc</keyword>
<proteinExistence type="predicted"/>